<feature type="domain" description="CobE/GbiG C-terminal" evidence="1">
    <location>
        <begin position="6"/>
        <end position="126"/>
    </location>
</feature>
<dbReference type="SUPFAM" id="SSF159664">
    <property type="entry name" value="CobE/GbiG C-terminal domain-like"/>
    <property type="match status" value="1"/>
</dbReference>
<dbReference type="InterPro" id="IPR002750">
    <property type="entry name" value="CobE/GbiG_C"/>
</dbReference>
<evidence type="ECO:0000259" key="1">
    <source>
        <dbReference type="Pfam" id="PF01890"/>
    </source>
</evidence>
<proteinExistence type="predicted"/>
<name>A0ABN3NML8_9ACTN</name>
<protein>
    <recommendedName>
        <fullName evidence="1">CobE/GbiG C-terminal domain-containing protein</fullName>
    </recommendedName>
</protein>
<dbReference type="PANTHER" id="PTHR37477">
    <property type="entry name" value="COBALT-PRECORRIN-5A HYDROLASE"/>
    <property type="match status" value="1"/>
</dbReference>
<dbReference type="PANTHER" id="PTHR37477:SF1">
    <property type="entry name" value="COBALT-PRECORRIN-5A HYDROLASE"/>
    <property type="match status" value="1"/>
</dbReference>
<dbReference type="RefSeq" id="WP_344173123.1">
    <property type="nucleotide sequence ID" value="NZ_BAAARY010000013.1"/>
</dbReference>
<accession>A0ABN3NML8</accession>
<dbReference type="InterPro" id="IPR052553">
    <property type="entry name" value="CbiG_hydrolase"/>
</dbReference>
<comment type="caution">
    <text evidence="2">The sequence shown here is derived from an EMBL/GenBank/DDBJ whole genome shotgun (WGS) entry which is preliminary data.</text>
</comment>
<evidence type="ECO:0000313" key="2">
    <source>
        <dbReference type="EMBL" id="GAA2527627.1"/>
    </source>
</evidence>
<dbReference type="Pfam" id="PF01890">
    <property type="entry name" value="CbiG_C"/>
    <property type="match status" value="1"/>
</dbReference>
<dbReference type="EMBL" id="BAAARY010000013">
    <property type="protein sequence ID" value="GAA2527627.1"/>
    <property type="molecule type" value="Genomic_DNA"/>
</dbReference>
<evidence type="ECO:0000313" key="3">
    <source>
        <dbReference type="Proteomes" id="UP001499978"/>
    </source>
</evidence>
<keyword evidence="3" id="KW-1185">Reference proteome</keyword>
<reference evidence="2 3" key="1">
    <citation type="journal article" date="2019" name="Int. J. Syst. Evol. Microbiol.">
        <title>The Global Catalogue of Microorganisms (GCM) 10K type strain sequencing project: providing services to taxonomists for standard genome sequencing and annotation.</title>
        <authorList>
            <consortium name="The Broad Institute Genomics Platform"/>
            <consortium name="The Broad Institute Genome Sequencing Center for Infectious Disease"/>
            <person name="Wu L."/>
            <person name="Ma J."/>
        </authorList>
    </citation>
    <scope>NUCLEOTIDE SEQUENCE [LARGE SCALE GENOMIC DNA]</scope>
    <source>
        <strain evidence="2 3">JCM 3367</strain>
    </source>
</reference>
<gene>
    <name evidence="2" type="ORF">GCM10010201_28110</name>
</gene>
<dbReference type="Proteomes" id="UP001499978">
    <property type="component" value="Unassembled WGS sequence"/>
</dbReference>
<sequence length="132" mass="12775">MTPEALVVGVGLRPRSDAAALEALLATALDGLCWASVRAVGTLDGRAAAPALVAVATGLGWRVLSYPAARLAQLPAPNPSSTVAAAVGTPSVAEAAALLGAAELGATAARLVVAKLSGVGCTAAVAGWRLPG</sequence>
<dbReference type="InterPro" id="IPR036518">
    <property type="entry name" value="CobE/GbiG_C_sf"/>
</dbReference>
<dbReference type="Gene3D" id="3.30.420.180">
    <property type="entry name" value="CobE/GbiG C-terminal domain"/>
    <property type="match status" value="1"/>
</dbReference>
<organism evidence="2 3">
    <name type="scientific">Pilimelia columellifera subsp. columellifera</name>
    <dbReference type="NCBI Taxonomy" id="706583"/>
    <lineage>
        <taxon>Bacteria</taxon>
        <taxon>Bacillati</taxon>
        <taxon>Actinomycetota</taxon>
        <taxon>Actinomycetes</taxon>
        <taxon>Micromonosporales</taxon>
        <taxon>Micromonosporaceae</taxon>
        <taxon>Pilimelia</taxon>
    </lineage>
</organism>